<feature type="compositionally biased region" description="Polar residues" evidence="1">
    <location>
        <begin position="132"/>
        <end position="143"/>
    </location>
</feature>
<dbReference type="EMBL" id="KN817705">
    <property type="protein sequence ID" value="KJA13922.1"/>
    <property type="molecule type" value="Genomic_DNA"/>
</dbReference>
<evidence type="ECO:0000256" key="1">
    <source>
        <dbReference type="SAM" id="MobiDB-lite"/>
    </source>
</evidence>
<organism evidence="2 3">
    <name type="scientific">Hypholoma sublateritium (strain FD-334 SS-4)</name>
    <dbReference type="NCBI Taxonomy" id="945553"/>
    <lineage>
        <taxon>Eukaryota</taxon>
        <taxon>Fungi</taxon>
        <taxon>Dikarya</taxon>
        <taxon>Basidiomycota</taxon>
        <taxon>Agaricomycotina</taxon>
        <taxon>Agaricomycetes</taxon>
        <taxon>Agaricomycetidae</taxon>
        <taxon>Agaricales</taxon>
        <taxon>Agaricineae</taxon>
        <taxon>Strophariaceae</taxon>
        <taxon>Hypholoma</taxon>
    </lineage>
</organism>
<keyword evidence="3" id="KW-1185">Reference proteome</keyword>
<feature type="region of interest" description="Disordered" evidence="1">
    <location>
        <begin position="115"/>
        <end position="145"/>
    </location>
</feature>
<proteinExistence type="predicted"/>
<evidence type="ECO:0000313" key="3">
    <source>
        <dbReference type="Proteomes" id="UP000054270"/>
    </source>
</evidence>
<accession>A0A0D2KH56</accession>
<name>A0A0D2KH56_HYPSF</name>
<dbReference type="AlphaFoldDB" id="A0A0D2KH56"/>
<dbReference type="Proteomes" id="UP000054270">
    <property type="component" value="Unassembled WGS sequence"/>
</dbReference>
<gene>
    <name evidence="2" type="ORF">HYPSUDRAFT_470133</name>
</gene>
<reference evidence="3" key="1">
    <citation type="submission" date="2014-04" db="EMBL/GenBank/DDBJ databases">
        <title>Evolutionary Origins and Diversification of the Mycorrhizal Mutualists.</title>
        <authorList>
            <consortium name="DOE Joint Genome Institute"/>
            <consortium name="Mycorrhizal Genomics Consortium"/>
            <person name="Kohler A."/>
            <person name="Kuo A."/>
            <person name="Nagy L.G."/>
            <person name="Floudas D."/>
            <person name="Copeland A."/>
            <person name="Barry K.W."/>
            <person name="Cichocki N."/>
            <person name="Veneault-Fourrey C."/>
            <person name="LaButti K."/>
            <person name="Lindquist E.A."/>
            <person name="Lipzen A."/>
            <person name="Lundell T."/>
            <person name="Morin E."/>
            <person name="Murat C."/>
            <person name="Riley R."/>
            <person name="Ohm R."/>
            <person name="Sun H."/>
            <person name="Tunlid A."/>
            <person name="Henrissat B."/>
            <person name="Grigoriev I.V."/>
            <person name="Hibbett D.S."/>
            <person name="Martin F."/>
        </authorList>
    </citation>
    <scope>NUCLEOTIDE SEQUENCE [LARGE SCALE GENOMIC DNA]</scope>
    <source>
        <strain evidence="3">FD-334 SS-4</strain>
    </source>
</reference>
<evidence type="ECO:0000313" key="2">
    <source>
        <dbReference type="EMBL" id="KJA13922.1"/>
    </source>
</evidence>
<sequence>MVNADFTIRYSRYVNIAMTMWPLSLSLFSDVVLHPEPGRFGYQRVAWGVGDADAQRRDPRPGAPDEYGSLSDFWRQQEQGISRLREVRASARIRVIDSAEIKRVCVGFLLDPGDVQRTSRPPHRSPAALPSRISSQPRPLFSTSDHRIVDNTPLVVGDLTATAPTSAGLYLKRGLVERFSLDASAPGRASRGREDARGG</sequence>
<dbReference type="OrthoDB" id="6103986at2759"/>
<protein>
    <submittedName>
        <fullName evidence="2">Uncharacterized protein</fullName>
    </submittedName>
</protein>